<evidence type="ECO:0000256" key="3">
    <source>
        <dbReference type="ARBA" id="ARBA00022989"/>
    </source>
</evidence>
<dbReference type="InterPro" id="IPR050307">
    <property type="entry name" value="Sterol_Desaturase_Related"/>
</dbReference>
<evidence type="ECO:0000256" key="2">
    <source>
        <dbReference type="ARBA" id="ARBA00022692"/>
    </source>
</evidence>
<comment type="caution">
    <text evidence="7">The sequence shown here is derived from an EMBL/GenBank/DDBJ whole genome shotgun (WGS) entry which is preliminary data.</text>
</comment>
<name>A0AAV2AYM8_9ARAC</name>
<dbReference type="GO" id="GO:0005506">
    <property type="term" value="F:iron ion binding"/>
    <property type="evidence" value="ECO:0007669"/>
    <property type="project" value="InterPro"/>
</dbReference>
<dbReference type="GO" id="GO:0016020">
    <property type="term" value="C:membrane"/>
    <property type="evidence" value="ECO:0007669"/>
    <property type="project" value="UniProtKB-SubCell"/>
</dbReference>
<evidence type="ECO:0000256" key="4">
    <source>
        <dbReference type="ARBA" id="ARBA00023136"/>
    </source>
</evidence>
<organism evidence="7 8">
    <name type="scientific">Larinioides sclopetarius</name>
    <dbReference type="NCBI Taxonomy" id="280406"/>
    <lineage>
        <taxon>Eukaryota</taxon>
        <taxon>Metazoa</taxon>
        <taxon>Ecdysozoa</taxon>
        <taxon>Arthropoda</taxon>
        <taxon>Chelicerata</taxon>
        <taxon>Arachnida</taxon>
        <taxon>Araneae</taxon>
        <taxon>Araneomorphae</taxon>
        <taxon>Entelegynae</taxon>
        <taxon>Araneoidea</taxon>
        <taxon>Araneidae</taxon>
        <taxon>Larinioides</taxon>
    </lineage>
</organism>
<keyword evidence="2 5" id="KW-0812">Transmembrane</keyword>
<sequence length="302" mass="35722">MMNSSIEKELVISKFSRHLERVWEAPSYFFQNLWITLYEWFGCDDYATIVWGSFIIANLSFWIPGICFTFIDLTGRPAFVLKYRIQENSPYPVPFNRVMKALSIVVFNQTVVFLLVINCCYHLMVWRGFEKGKTLPTFQRLMLELGFCVIIVEILFYYSHRLLHHPFFYKYIHKRHHEWTSPIGITSLYAHPIEHIFSNLLPVFFGPFLLGTHIVVFWLWYCLGMLTTLNAHTGFHLPLLPSPEAHNFHHLKFTDNFGAMGFLDDLHGTNQNFRNSEIYQRHFWSLSLAPLKQLCPDKQKKE</sequence>
<dbReference type="AlphaFoldDB" id="A0AAV2AYM8"/>
<dbReference type="GO" id="GO:0008610">
    <property type="term" value="P:lipid biosynthetic process"/>
    <property type="evidence" value="ECO:0007669"/>
    <property type="project" value="InterPro"/>
</dbReference>
<feature type="transmembrane region" description="Helical" evidence="5">
    <location>
        <begin position="49"/>
        <end position="71"/>
    </location>
</feature>
<protein>
    <recommendedName>
        <fullName evidence="6">Fatty acid hydroxylase domain-containing protein</fullName>
    </recommendedName>
</protein>
<evidence type="ECO:0000313" key="7">
    <source>
        <dbReference type="EMBL" id="CAL1289042.1"/>
    </source>
</evidence>
<feature type="transmembrane region" description="Helical" evidence="5">
    <location>
        <begin position="141"/>
        <end position="159"/>
    </location>
</feature>
<dbReference type="Proteomes" id="UP001497382">
    <property type="component" value="Unassembled WGS sequence"/>
</dbReference>
<reference evidence="7 8" key="1">
    <citation type="submission" date="2024-04" db="EMBL/GenBank/DDBJ databases">
        <authorList>
            <person name="Rising A."/>
            <person name="Reimegard J."/>
            <person name="Sonavane S."/>
            <person name="Akerstrom W."/>
            <person name="Nylinder S."/>
            <person name="Hedman E."/>
            <person name="Kallberg Y."/>
        </authorList>
    </citation>
    <scope>NUCLEOTIDE SEQUENCE [LARGE SCALE GENOMIC DNA]</scope>
</reference>
<evidence type="ECO:0000256" key="5">
    <source>
        <dbReference type="SAM" id="Phobius"/>
    </source>
</evidence>
<gene>
    <name evidence="7" type="ORF">LARSCL_LOCUS15697</name>
</gene>
<keyword evidence="8" id="KW-1185">Reference proteome</keyword>
<accession>A0AAV2AYM8</accession>
<keyword evidence="3 5" id="KW-1133">Transmembrane helix</keyword>
<dbReference type="GO" id="GO:0016491">
    <property type="term" value="F:oxidoreductase activity"/>
    <property type="evidence" value="ECO:0007669"/>
    <property type="project" value="InterPro"/>
</dbReference>
<dbReference type="Pfam" id="PF04116">
    <property type="entry name" value="FA_hydroxylase"/>
    <property type="match status" value="1"/>
</dbReference>
<evidence type="ECO:0000313" key="8">
    <source>
        <dbReference type="Proteomes" id="UP001497382"/>
    </source>
</evidence>
<feature type="transmembrane region" description="Helical" evidence="5">
    <location>
        <begin position="204"/>
        <end position="223"/>
    </location>
</feature>
<dbReference type="InterPro" id="IPR006694">
    <property type="entry name" value="Fatty_acid_hydroxylase"/>
</dbReference>
<dbReference type="PANTHER" id="PTHR11863">
    <property type="entry name" value="STEROL DESATURASE"/>
    <property type="match status" value="1"/>
</dbReference>
<comment type="subcellular location">
    <subcellularLocation>
        <location evidence="1">Membrane</location>
    </subcellularLocation>
</comment>
<feature type="transmembrane region" description="Helical" evidence="5">
    <location>
        <begin position="101"/>
        <end position="121"/>
    </location>
</feature>
<evidence type="ECO:0000256" key="1">
    <source>
        <dbReference type="ARBA" id="ARBA00004370"/>
    </source>
</evidence>
<dbReference type="EMBL" id="CAXIEN010000242">
    <property type="protein sequence ID" value="CAL1289042.1"/>
    <property type="molecule type" value="Genomic_DNA"/>
</dbReference>
<feature type="domain" description="Fatty acid hydroxylase" evidence="6">
    <location>
        <begin position="147"/>
        <end position="269"/>
    </location>
</feature>
<keyword evidence="4 5" id="KW-0472">Membrane</keyword>
<evidence type="ECO:0000259" key="6">
    <source>
        <dbReference type="Pfam" id="PF04116"/>
    </source>
</evidence>
<proteinExistence type="predicted"/>